<dbReference type="EMBL" id="CP053843">
    <property type="protein sequence ID" value="QKF65582.1"/>
    <property type="molecule type" value="Genomic_DNA"/>
</dbReference>
<dbReference type="EMBL" id="CP053843">
    <property type="protein sequence ID" value="QKF65538.1"/>
    <property type="molecule type" value="Genomic_DNA"/>
</dbReference>
<evidence type="ECO:0000313" key="1">
    <source>
        <dbReference type="EMBL" id="QKF65538.1"/>
    </source>
</evidence>
<keyword evidence="1" id="KW-0614">Plasmid</keyword>
<geneLocation type="plasmid" evidence="1">
    <name>pCCORG</name>
</geneLocation>
<accession>A0A6M8N3I5</accession>
<dbReference type="OrthoDB" id="5368623at2"/>
<dbReference type="RefSeq" id="WP_025803845.1">
    <property type="nucleotide sequence ID" value="NZ_CP053843.1"/>
</dbReference>
<organism evidence="1">
    <name type="scientific">Campylobacter corcagiensis</name>
    <dbReference type="NCBI Taxonomy" id="1448857"/>
    <lineage>
        <taxon>Bacteria</taxon>
        <taxon>Pseudomonadati</taxon>
        <taxon>Campylobacterota</taxon>
        <taxon>Epsilonproteobacteria</taxon>
        <taxon>Campylobacterales</taxon>
        <taxon>Campylobacteraceae</taxon>
        <taxon>Campylobacter</taxon>
    </lineage>
</organism>
<protein>
    <submittedName>
        <fullName evidence="1">Uncharacterized protein</fullName>
    </submittedName>
</protein>
<dbReference type="KEGG" id="ccor:CCORG_a0046"/>
<name>A0A6M8N3I5_9BACT</name>
<dbReference type="KEGG" id="ccor:CCORG_a0002"/>
<proteinExistence type="predicted"/>
<reference evidence="1" key="1">
    <citation type="submission" date="2020-05" db="EMBL/GenBank/DDBJ databases">
        <title>Complete genome sequencing of Campylobacter and Arcobacter type strains.</title>
        <authorList>
            <person name="Miller W.G."/>
            <person name="Yee E."/>
        </authorList>
    </citation>
    <scope>NUCLEOTIDE SEQUENCE [LARGE SCALE GENOMIC DNA]</scope>
    <source>
        <strain evidence="1">LMG 27932</strain>
        <plasmid evidence="1">pCCORG</plasmid>
    </source>
</reference>
<evidence type="ECO:0000313" key="2">
    <source>
        <dbReference type="EMBL" id="QKF65582.1"/>
    </source>
</evidence>
<sequence>MSSKKLSIEALNAIQKGSEVVEKTNNEEEQINNDDIVRRKRPRKQYRNFSVNFEIDDYNKFQIYLNENGINSGSGFIRELLKENGII</sequence>
<dbReference type="AlphaFoldDB" id="A0A6M8N3I5"/>
<gene>
    <name evidence="1" type="ORF">CCORG_a0002</name>
    <name evidence="2" type="ORF">CCORG_a0046</name>
</gene>